<gene>
    <name evidence="2" type="ORF">AYI69_g6163</name>
</gene>
<dbReference type="OrthoDB" id="5589309at2759"/>
<keyword evidence="1" id="KW-0732">Signal</keyword>
<name>A0A1R1Y0V0_9FUNG</name>
<feature type="chain" id="PRO_5010254468" evidence="1">
    <location>
        <begin position="21"/>
        <end position="169"/>
    </location>
</feature>
<feature type="signal peptide" evidence="1">
    <location>
        <begin position="1"/>
        <end position="20"/>
    </location>
</feature>
<proteinExistence type="predicted"/>
<reference evidence="3" key="1">
    <citation type="submission" date="2017-01" db="EMBL/GenBank/DDBJ databases">
        <authorList>
            <person name="Wang Y."/>
            <person name="White M."/>
            <person name="Kvist S."/>
            <person name="Moncalvo J.-M."/>
        </authorList>
    </citation>
    <scope>NUCLEOTIDE SEQUENCE [LARGE SCALE GENOMIC DNA]</scope>
    <source>
        <strain evidence="3">ID-206-W2</strain>
    </source>
</reference>
<sequence>MKITFSILALGASALFSVMASPSAENAIVNEQSNVVLKRSGSRGGDRRHGRGRGRGYNRFGRNWYFDTLSDSVFISSLRYRPTFYYGQRFQFLFQNSPVFSNYWNNDDYFRSCWNKDNLFRDAWFSTLYPIGYSKFRTGGIYYNYFDRFGYSRRGGHRRGHRGGHGRRH</sequence>
<dbReference type="EMBL" id="LSSM01002723">
    <property type="protein sequence ID" value="OMJ20571.1"/>
    <property type="molecule type" value="Genomic_DNA"/>
</dbReference>
<dbReference type="Proteomes" id="UP000187429">
    <property type="component" value="Unassembled WGS sequence"/>
</dbReference>
<evidence type="ECO:0000313" key="2">
    <source>
        <dbReference type="EMBL" id="OMJ20571.1"/>
    </source>
</evidence>
<comment type="caution">
    <text evidence="2">The sequence shown here is derived from an EMBL/GenBank/DDBJ whole genome shotgun (WGS) entry which is preliminary data.</text>
</comment>
<accession>A0A1R1Y0V0</accession>
<evidence type="ECO:0000313" key="3">
    <source>
        <dbReference type="Proteomes" id="UP000187429"/>
    </source>
</evidence>
<protein>
    <submittedName>
        <fullName evidence="2">Uncharacterized protein</fullName>
    </submittedName>
</protein>
<dbReference type="AlphaFoldDB" id="A0A1R1Y0V0"/>
<keyword evidence="3" id="KW-1185">Reference proteome</keyword>
<organism evidence="2 3">
    <name type="scientific">Smittium culicis</name>
    <dbReference type="NCBI Taxonomy" id="133412"/>
    <lineage>
        <taxon>Eukaryota</taxon>
        <taxon>Fungi</taxon>
        <taxon>Fungi incertae sedis</taxon>
        <taxon>Zoopagomycota</taxon>
        <taxon>Kickxellomycotina</taxon>
        <taxon>Harpellomycetes</taxon>
        <taxon>Harpellales</taxon>
        <taxon>Legeriomycetaceae</taxon>
        <taxon>Smittium</taxon>
    </lineage>
</organism>
<evidence type="ECO:0000256" key="1">
    <source>
        <dbReference type="SAM" id="SignalP"/>
    </source>
</evidence>